<comment type="caution">
    <text evidence="10">The sequence shown here is derived from an EMBL/GenBank/DDBJ whole genome shotgun (WGS) entry which is preliminary data.</text>
</comment>
<dbReference type="HAMAP" id="MF_00099">
    <property type="entry name" value="CheB_chemtxs"/>
    <property type="match status" value="1"/>
</dbReference>
<protein>
    <recommendedName>
        <fullName evidence="5">Protein-glutamate methylesterase/protein-glutamine glutaminase</fullName>
        <ecNumber evidence="5">3.1.1.61</ecNumber>
        <ecNumber evidence="5">3.5.1.44</ecNumber>
    </recommendedName>
</protein>
<dbReference type="GO" id="GO:0050568">
    <property type="term" value="F:protein-glutamine glutaminase activity"/>
    <property type="evidence" value="ECO:0007669"/>
    <property type="project" value="UniProtKB-UniRule"/>
</dbReference>
<feature type="modified residue" description="4-aspartylphosphate" evidence="5 7">
    <location>
        <position position="54"/>
    </location>
</feature>
<evidence type="ECO:0000256" key="2">
    <source>
        <dbReference type="ARBA" id="ARBA00022500"/>
    </source>
</evidence>
<dbReference type="InterPro" id="IPR011006">
    <property type="entry name" value="CheY-like_superfamily"/>
</dbReference>
<dbReference type="EC" id="3.1.1.61" evidence="5"/>
<dbReference type="GO" id="GO:0008984">
    <property type="term" value="F:protein-glutamate methylesterase activity"/>
    <property type="evidence" value="ECO:0007669"/>
    <property type="project" value="UniProtKB-UniRule"/>
</dbReference>
<dbReference type="InterPro" id="IPR008248">
    <property type="entry name" value="CheB-like"/>
</dbReference>
<comment type="similarity">
    <text evidence="5">Belongs to the CheB family.</text>
</comment>
<name>A0A2V2N7H6_9EURY</name>
<evidence type="ECO:0000256" key="1">
    <source>
        <dbReference type="ARBA" id="ARBA00022490"/>
    </source>
</evidence>
<evidence type="ECO:0000256" key="4">
    <source>
        <dbReference type="ARBA" id="ARBA00048267"/>
    </source>
</evidence>
<dbReference type="Proteomes" id="UP000245934">
    <property type="component" value="Unassembled WGS sequence"/>
</dbReference>
<evidence type="ECO:0000313" key="11">
    <source>
        <dbReference type="Proteomes" id="UP000245934"/>
    </source>
</evidence>
<comment type="domain">
    <text evidence="5">Contains a C-terminal catalytic domain, and an N-terminal region which modulates catalytic activity.</text>
</comment>
<dbReference type="SUPFAM" id="SSF52738">
    <property type="entry name" value="Methylesterase CheB, C-terminal domain"/>
    <property type="match status" value="1"/>
</dbReference>
<dbReference type="AlphaFoldDB" id="A0A2V2N7H6"/>
<evidence type="ECO:0000259" key="8">
    <source>
        <dbReference type="PROSITE" id="PS50110"/>
    </source>
</evidence>
<dbReference type="GO" id="GO:0000156">
    <property type="term" value="F:phosphorelay response regulator activity"/>
    <property type="evidence" value="ECO:0007669"/>
    <property type="project" value="InterPro"/>
</dbReference>
<dbReference type="CDD" id="cd17541">
    <property type="entry name" value="REC_CheB-like"/>
    <property type="match status" value="1"/>
</dbReference>
<feature type="active site" evidence="5 6">
    <location>
        <position position="180"/>
    </location>
</feature>
<sequence length="342" mass="36618">MIRVLVIDDSLFIRTVVQDMLSDDPDIQIVGVASDGLEALDKIRDLKPDLITLDIEMPRLDGLSMLGRKKEIDKFPKTLVLSSLTSEGAEMTKRAISLGADDFMLKPRGIKNIREIGGELRQKIKNICTIAYIESKPIQKDVNARNIVLIGSSAGGPPMLDTIVSKLPANLNAAVIITQHMPKGGFTAALAARLNRISQLQIRETENGDILKNGTVLVSRAGFHTVISSVLDKGGSQNGKIILTDSPPVHNVKPAVDKTFVSAAQVFGSHCVTAILSGMGNDGGEGTEAVKKAGGVTIVCKEEDCLVYGMARSALSRNCVDHVLALKAIPDKISETIRSMNG</sequence>
<dbReference type="InterPro" id="IPR001789">
    <property type="entry name" value="Sig_transdc_resp-reg_receiver"/>
</dbReference>
<keyword evidence="3 5" id="KW-0378">Hydrolase</keyword>
<evidence type="ECO:0000259" key="9">
    <source>
        <dbReference type="PROSITE" id="PS50122"/>
    </source>
</evidence>
<feature type="active site" evidence="5 6">
    <location>
        <position position="282"/>
    </location>
</feature>
<keyword evidence="1 5" id="KW-0963">Cytoplasm</keyword>
<feature type="domain" description="Response regulatory" evidence="8">
    <location>
        <begin position="3"/>
        <end position="121"/>
    </location>
</feature>
<evidence type="ECO:0000256" key="7">
    <source>
        <dbReference type="PROSITE-ProRule" id="PRU00169"/>
    </source>
</evidence>
<dbReference type="GeneID" id="97609934"/>
<accession>A0A2V2N7H6</accession>
<dbReference type="EMBL" id="QGMZ01000007">
    <property type="protein sequence ID" value="PWR75799.1"/>
    <property type="molecule type" value="Genomic_DNA"/>
</dbReference>
<dbReference type="EC" id="3.5.1.44" evidence="5"/>
<gene>
    <name evidence="5" type="primary">cheB</name>
    <name evidence="10" type="ORF">DLD82_02900</name>
</gene>
<reference evidence="10 11" key="1">
    <citation type="submission" date="2018-05" db="EMBL/GenBank/DDBJ databases">
        <title>Draft genome of Methanospirillum stamsii Pt1.</title>
        <authorList>
            <person name="Dueholm M.S."/>
            <person name="Nielsen P.H."/>
            <person name="Bakmann L.F."/>
            <person name="Otzen D.E."/>
        </authorList>
    </citation>
    <scope>NUCLEOTIDE SEQUENCE [LARGE SCALE GENOMIC DNA]</scope>
    <source>
        <strain evidence="10 11">Pt1</strain>
    </source>
</reference>
<proteinExistence type="inferred from homology"/>
<feature type="active site" evidence="5 6">
    <location>
        <position position="153"/>
    </location>
</feature>
<dbReference type="GO" id="GO:0005737">
    <property type="term" value="C:cytoplasm"/>
    <property type="evidence" value="ECO:0007669"/>
    <property type="project" value="UniProtKB-SubCell"/>
</dbReference>
<comment type="catalytic activity">
    <reaction evidence="4 5">
        <text>[protein]-L-glutamate 5-O-methyl ester + H2O = L-glutamyl-[protein] + methanol + H(+)</text>
        <dbReference type="Rhea" id="RHEA:23236"/>
        <dbReference type="Rhea" id="RHEA-COMP:10208"/>
        <dbReference type="Rhea" id="RHEA-COMP:10311"/>
        <dbReference type="ChEBI" id="CHEBI:15377"/>
        <dbReference type="ChEBI" id="CHEBI:15378"/>
        <dbReference type="ChEBI" id="CHEBI:17790"/>
        <dbReference type="ChEBI" id="CHEBI:29973"/>
        <dbReference type="ChEBI" id="CHEBI:82795"/>
        <dbReference type="EC" id="3.1.1.61"/>
    </reaction>
</comment>
<dbReference type="Pfam" id="PF01339">
    <property type="entry name" value="CheB_methylest"/>
    <property type="match status" value="1"/>
</dbReference>
<keyword evidence="11" id="KW-1185">Reference proteome</keyword>
<comment type="function">
    <text evidence="5">Involved in chemotaxis. Part of a chemotaxis signal transduction system that modulates chemotaxis in response to various stimuli. Catalyzes the demethylation of specific methylglutamate residues introduced into the chemoreceptors (methyl-accepting chemotaxis proteins or MCP) by CheR. Also mediates the irreversible deamidation of specific glutamine residues to glutamic acid.</text>
</comment>
<dbReference type="NCBIfam" id="NF001965">
    <property type="entry name" value="PRK00742.1"/>
    <property type="match status" value="1"/>
</dbReference>
<evidence type="ECO:0000313" key="10">
    <source>
        <dbReference type="EMBL" id="PWR75799.1"/>
    </source>
</evidence>
<dbReference type="Pfam" id="PF00072">
    <property type="entry name" value="Response_reg"/>
    <property type="match status" value="1"/>
</dbReference>
<dbReference type="PANTHER" id="PTHR42872">
    <property type="entry name" value="PROTEIN-GLUTAMATE METHYLESTERASE/PROTEIN-GLUTAMINE GLUTAMINASE"/>
    <property type="match status" value="1"/>
</dbReference>
<organism evidence="10 11">
    <name type="scientific">Methanospirillum stamsii</name>
    <dbReference type="NCBI Taxonomy" id="1277351"/>
    <lineage>
        <taxon>Archaea</taxon>
        <taxon>Methanobacteriati</taxon>
        <taxon>Methanobacteriota</taxon>
        <taxon>Stenosarchaea group</taxon>
        <taxon>Methanomicrobia</taxon>
        <taxon>Methanomicrobiales</taxon>
        <taxon>Methanospirillaceae</taxon>
        <taxon>Methanospirillum</taxon>
    </lineage>
</organism>
<dbReference type="PROSITE" id="PS50110">
    <property type="entry name" value="RESPONSE_REGULATORY"/>
    <property type="match status" value="1"/>
</dbReference>
<dbReference type="Gene3D" id="3.40.50.2300">
    <property type="match status" value="1"/>
</dbReference>
<keyword evidence="2 5" id="KW-0145">Chemotaxis</keyword>
<dbReference type="GO" id="GO:0006935">
    <property type="term" value="P:chemotaxis"/>
    <property type="evidence" value="ECO:0007669"/>
    <property type="project" value="UniProtKB-UniRule"/>
</dbReference>
<dbReference type="Gene3D" id="3.40.50.180">
    <property type="entry name" value="Methylesterase CheB, C-terminal domain"/>
    <property type="match status" value="1"/>
</dbReference>
<dbReference type="InterPro" id="IPR000673">
    <property type="entry name" value="Sig_transdc_resp-reg_Me-estase"/>
</dbReference>
<feature type="domain" description="CheB-type methylesterase" evidence="9">
    <location>
        <begin position="141"/>
        <end position="340"/>
    </location>
</feature>
<dbReference type="InterPro" id="IPR035909">
    <property type="entry name" value="CheB_C"/>
</dbReference>
<evidence type="ECO:0000256" key="5">
    <source>
        <dbReference type="HAMAP-Rule" id="MF_00099"/>
    </source>
</evidence>
<comment type="PTM">
    <text evidence="5">Phosphorylated by CheA. Phosphorylation of the N-terminal regulatory domain activates the methylesterase activity.</text>
</comment>
<dbReference type="RefSeq" id="WP_109939613.1">
    <property type="nucleotide sequence ID" value="NZ_CP176366.1"/>
</dbReference>
<dbReference type="PANTHER" id="PTHR42872:SF6">
    <property type="entry name" value="PROTEIN-GLUTAMATE METHYLESTERASE_PROTEIN-GLUTAMINE GLUTAMINASE"/>
    <property type="match status" value="1"/>
</dbReference>
<evidence type="ECO:0000256" key="3">
    <source>
        <dbReference type="ARBA" id="ARBA00022801"/>
    </source>
</evidence>
<comment type="subcellular location">
    <subcellularLocation>
        <location evidence="5">Cytoplasm</location>
    </subcellularLocation>
</comment>
<evidence type="ECO:0000256" key="6">
    <source>
        <dbReference type="PROSITE-ProRule" id="PRU00050"/>
    </source>
</evidence>
<dbReference type="OrthoDB" id="2857at2157"/>
<dbReference type="CDD" id="cd16432">
    <property type="entry name" value="CheB_Rec"/>
    <property type="match status" value="1"/>
</dbReference>
<keyword evidence="5 7" id="KW-0597">Phosphoprotein</keyword>
<dbReference type="SUPFAM" id="SSF52172">
    <property type="entry name" value="CheY-like"/>
    <property type="match status" value="1"/>
</dbReference>
<comment type="catalytic activity">
    <reaction evidence="5">
        <text>L-glutaminyl-[protein] + H2O = L-glutamyl-[protein] + NH4(+)</text>
        <dbReference type="Rhea" id="RHEA:16441"/>
        <dbReference type="Rhea" id="RHEA-COMP:10207"/>
        <dbReference type="Rhea" id="RHEA-COMP:10208"/>
        <dbReference type="ChEBI" id="CHEBI:15377"/>
        <dbReference type="ChEBI" id="CHEBI:28938"/>
        <dbReference type="ChEBI" id="CHEBI:29973"/>
        <dbReference type="ChEBI" id="CHEBI:30011"/>
        <dbReference type="EC" id="3.5.1.44"/>
    </reaction>
</comment>
<dbReference type="PIRSF" id="PIRSF000876">
    <property type="entry name" value="RR_chemtxs_CheB"/>
    <property type="match status" value="1"/>
</dbReference>
<dbReference type="SMART" id="SM00448">
    <property type="entry name" value="REC"/>
    <property type="match status" value="1"/>
</dbReference>
<dbReference type="PROSITE" id="PS50122">
    <property type="entry name" value="CHEB"/>
    <property type="match status" value="1"/>
</dbReference>